<dbReference type="EMBL" id="KB454548">
    <property type="protein sequence ID" value="EME26478.1"/>
    <property type="molecule type" value="Genomic_DNA"/>
</dbReference>
<keyword evidence="6" id="KW-1185">Reference proteome</keyword>
<dbReference type="RefSeq" id="XP_005702998.1">
    <property type="nucleotide sequence ID" value="XM_005702941.1"/>
</dbReference>
<dbReference type="GO" id="GO:0006974">
    <property type="term" value="P:DNA damage response"/>
    <property type="evidence" value="ECO:0007669"/>
    <property type="project" value="TreeGrafter"/>
</dbReference>
<evidence type="ECO:0000259" key="4">
    <source>
        <dbReference type="Pfam" id="PF04802"/>
    </source>
</evidence>
<dbReference type="GO" id="GO:0072542">
    <property type="term" value="F:protein phosphatase activator activity"/>
    <property type="evidence" value="ECO:0007669"/>
    <property type="project" value="TreeGrafter"/>
</dbReference>
<dbReference type="eggNOG" id="KOG2175">
    <property type="taxonomic scope" value="Eukaryota"/>
</dbReference>
<dbReference type="Gramene" id="EME26478">
    <property type="protein sequence ID" value="EME26478"/>
    <property type="gene ID" value="Gasu_58820"/>
</dbReference>
<evidence type="ECO:0000256" key="2">
    <source>
        <dbReference type="ARBA" id="ARBA00023242"/>
    </source>
</evidence>
<evidence type="ECO:0000256" key="3">
    <source>
        <dbReference type="SAM" id="MobiDB-lite"/>
    </source>
</evidence>
<dbReference type="InterPro" id="IPR051137">
    <property type="entry name" value="PP4R3-like"/>
</dbReference>
<feature type="region of interest" description="Disordered" evidence="3">
    <location>
        <begin position="856"/>
        <end position="876"/>
    </location>
</feature>
<reference evidence="6" key="1">
    <citation type="journal article" date="2013" name="Science">
        <title>Gene transfer from bacteria and archaea facilitated evolution of an extremophilic eukaryote.</title>
        <authorList>
            <person name="Schonknecht G."/>
            <person name="Chen W.H."/>
            <person name="Ternes C.M."/>
            <person name="Barbier G.G."/>
            <person name="Shrestha R.P."/>
            <person name="Stanke M."/>
            <person name="Brautigam A."/>
            <person name="Baker B.J."/>
            <person name="Banfield J.F."/>
            <person name="Garavito R.M."/>
            <person name="Carr K."/>
            <person name="Wilkerson C."/>
            <person name="Rensing S.A."/>
            <person name="Gagneul D."/>
            <person name="Dickenson N.E."/>
            <person name="Oesterhelt C."/>
            <person name="Lercher M.J."/>
            <person name="Weber A.P."/>
        </authorList>
    </citation>
    <scope>NUCLEOTIDE SEQUENCE [LARGE SCALE GENOMIC DNA]</scope>
    <source>
        <strain evidence="6">074W</strain>
    </source>
</reference>
<sequence>MEQEWLQKIAVFQVTLLSSDSNCSQKSGVEVYVSIFETTEAGYYLEALEKQDTEHVLFCTYLDKNEYIWNLESHIMTCFRNTLSSEQPQPGAVRGNDLEEEIRMGESREDGTPEGWKTRNFCDSEPFRLYFDSESEATRFWSLVNKFNHSEKEQLTDCRNERTLPGKKFCSDSTASQQSDWHHEETKVGHCLQEHADVDNDMFLLQTTPRNKGDHSEPSLANDNMEDSSVVFTQPDLSNLDSIELLLKNTSSEEREQFLNKLKENPNILEKFIYLFHICEDLKLLSKLKKLSNIIYSILISGNSSILELLLSDSYYYDIIGILEYRNSDVSMTGQKAGEKRVVTHRVNLRKYLRKLMNMEDLVTFHDAHVAERVRLNQRLMFLKQNFFPILSEDHMLTVLNSVMFFNNLDIINYFRSSPDSLNGLFETLKDLQMDEKGQKKEQQMYPCAVLRIIYELCDLCKAQQQHNQQNRERFFVVFRVDDLLAICSKFLMYSMDFQERFFCANIILILLTSFSSPVREYILRHVDLFKAIVIALKREDDFALSSTLSDIICMLIDPDTTKDFLQKDEFLDLFYEDIVNELLAAFDSLEPTESLEDSSRSTCYSNAPFGNNVILAACQSCNILSHCVASHGYRPKYVIWRLNALNKACRLFGYQDTCISLYPLRLVRHCIGQRDEFYNRYIVKENIMDLVFRGAERCASRKNIFYCSLLEMLSFIEKSGMTLLIQYIGKHHLLSSIFGDIPIVQKYRGVVDDNSRKDISPSHEESVSFLGKRRTTEVDSEDRYFEENDDDIVSNGQMEWNVDRDLILPQGNKDKEEDSSVFLHLCESKDQVNSSTKVHKKRAPIVARGKWGSHRPLVDYSWTGDDEPAHPSHAE</sequence>
<dbReference type="GeneID" id="17085449"/>
<dbReference type="GO" id="GO:0005654">
    <property type="term" value="C:nucleoplasm"/>
    <property type="evidence" value="ECO:0007669"/>
    <property type="project" value="TreeGrafter"/>
</dbReference>
<dbReference type="GO" id="GO:0030289">
    <property type="term" value="C:protein phosphatase 4 complex"/>
    <property type="evidence" value="ECO:0007669"/>
    <property type="project" value="TreeGrafter"/>
</dbReference>
<evidence type="ECO:0000313" key="5">
    <source>
        <dbReference type="EMBL" id="EME26478.1"/>
    </source>
</evidence>
<dbReference type="InterPro" id="IPR006887">
    <property type="entry name" value="P4R3-like_central_dom"/>
</dbReference>
<dbReference type="AlphaFoldDB" id="M2XS41"/>
<gene>
    <name evidence="5" type="ORF">Gasu_58820</name>
</gene>
<protein>
    <recommendedName>
        <fullName evidence="4">Serine/threonine-protein phosphatase 4 regulatory subunit 3-like central domain-containing protein</fullName>
    </recommendedName>
</protein>
<organism evidence="5 6">
    <name type="scientific">Galdieria sulphuraria</name>
    <name type="common">Red alga</name>
    <dbReference type="NCBI Taxonomy" id="130081"/>
    <lineage>
        <taxon>Eukaryota</taxon>
        <taxon>Rhodophyta</taxon>
        <taxon>Bangiophyceae</taxon>
        <taxon>Galdieriales</taxon>
        <taxon>Galdieriaceae</taxon>
        <taxon>Galdieria</taxon>
    </lineage>
</organism>
<evidence type="ECO:0000313" key="6">
    <source>
        <dbReference type="Proteomes" id="UP000030680"/>
    </source>
</evidence>
<dbReference type="PANTHER" id="PTHR23318">
    <property type="entry name" value="ATP SYNTHASE GAMMA-RELATED"/>
    <property type="match status" value="1"/>
</dbReference>
<feature type="domain" description="Serine/threonine-protein phosphatase 4 regulatory subunit 3-like central" evidence="4">
    <location>
        <begin position="248"/>
        <end position="733"/>
    </location>
</feature>
<dbReference type="OMA" id="ALMTHNN"/>
<accession>M2XS41</accession>
<dbReference type="PANTHER" id="PTHR23318:SF0">
    <property type="entry name" value="SERINE_THREONINE-PROTEIN PHOSPHATASE 4 REGULATORY SUBUNIT 3"/>
    <property type="match status" value="1"/>
</dbReference>
<dbReference type="KEGG" id="gsl:Gasu_58820"/>
<dbReference type="OrthoDB" id="27483at2759"/>
<evidence type="ECO:0000256" key="1">
    <source>
        <dbReference type="ARBA" id="ARBA00004123"/>
    </source>
</evidence>
<dbReference type="STRING" id="130081.M2XS41"/>
<dbReference type="Pfam" id="PF04802">
    <property type="entry name" value="PP4R3"/>
    <property type="match status" value="1"/>
</dbReference>
<keyword evidence="2" id="KW-0539">Nucleus</keyword>
<dbReference type="Proteomes" id="UP000030680">
    <property type="component" value="Unassembled WGS sequence"/>
</dbReference>
<proteinExistence type="predicted"/>
<name>M2XS41_GALSU</name>
<comment type="subcellular location">
    <subcellularLocation>
        <location evidence="1">Nucleus</location>
    </subcellularLocation>
</comment>